<dbReference type="Gene3D" id="1.20.1600.10">
    <property type="entry name" value="Outer membrane efflux proteins (OEP)"/>
    <property type="match status" value="1"/>
</dbReference>
<dbReference type="GO" id="GO:0015288">
    <property type="term" value="F:porin activity"/>
    <property type="evidence" value="ECO:0007669"/>
    <property type="project" value="TreeGrafter"/>
</dbReference>
<proteinExistence type="inferred from homology"/>
<evidence type="ECO:0000313" key="9">
    <source>
        <dbReference type="Proteomes" id="UP000016600"/>
    </source>
</evidence>
<name>U2MBL0_9BACT</name>
<keyword evidence="5" id="KW-0812">Transmembrane</keyword>
<dbReference type="PANTHER" id="PTHR30026:SF20">
    <property type="entry name" value="OUTER MEMBRANE PROTEIN TOLC"/>
    <property type="match status" value="1"/>
</dbReference>
<dbReference type="InterPro" id="IPR051906">
    <property type="entry name" value="TolC-like"/>
</dbReference>
<dbReference type="GO" id="GO:0015562">
    <property type="term" value="F:efflux transmembrane transporter activity"/>
    <property type="evidence" value="ECO:0007669"/>
    <property type="project" value="InterPro"/>
</dbReference>
<dbReference type="GO" id="GO:0009279">
    <property type="term" value="C:cell outer membrane"/>
    <property type="evidence" value="ECO:0007669"/>
    <property type="project" value="UniProtKB-SubCell"/>
</dbReference>
<evidence type="ECO:0000256" key="5">
    <source>
        <dbReference type="ARBA" id="ARBA00022692"/>
    </source>
</evidence>
<gene>
    <name evidence="8" type="ORF">HMPREF1218_1213</name>
</gene>
<keyword evidence="9" id="KW-1185">Reference proteome</keyword>
<dbReference type="RefSeq" id="WP_021584515.1">
    <property type="nucleotide sequence ID" value="NZ_AWET01000044.1"/>
</dbReference>
<keyword evidence="7" id="KW-0998">Cell outer membrane</keyword>
<evidence type="ECO:0000256" key="7">
    <source>
        <dbReference type="ARBA" id="ARBA00023237"/>
    </source>
</evidence>
<sequence>MKRTINLLIIGLNSLSIVAQEQWTMNRCISYAIEHANSVRKQRIEIRQSRYDMTMAGLDFLPTISAQLSGQYSWGRNIDPETNTYNTITTFNNYYSIGAEMRLFDGGRTFNAFRQARLARLNSETALQKAADDKAVVVMTKFIEAVYHQKSIGLALRKLADSKALLHKTRSLFELGEKSRPDVVQIESQVAEDDYNLLHQQNAAQSALLALKSEMNFPVEDSLELDTSVVSCPISTDDAGHIYEMFGSESPDVKLAVFKAENARYTYLIQRGLLLPSLSLSGGISTNYYRNLSQKTKIGEVFGRQFHNNIGEYIYLQLSIPIFVPSRWRTVHRAKSDWLEAQLVLEDTKQKLNADIVQAVSDRDGCVREIVKMEKKVESDSLAYRLSVRKYEEGMLSAFDLHTAAQTLLESRIKLLQIQLTLEMKIRLVNYYKGNRLWTLK</sequence>
<evidence type="ECO:0000256" key="3">
    <source>
        <dbReference type="ARBA" id="ARBA00022448"/>
    </source>
</evidence>
<dbReference type="GO" id="GO:1990281">
    <property type="term" value="C:efflux pump complex"/>
    <property type="evidence" value="ECO:0007669"/>
    <property type="project" value="TreeGrafter"/>
</dbReference>
<evidence type="ECO:0000256" key="4">
    <source>
        <dbReference type="ARBA" id="ARBA00022452"/>
    </source>
</evidence>
<keyword evidence="3" id="KW-0813">Transport</keyword>
<keyword evidence="6" id="KW-0472">Membrane</keyword>
<dbReference type="Proteomes" id="UP000016600">
    <property type="component" value="Unassembled WGS sequence"/>
</dbReference>
<comment type="caution">
    <text evidence="8">The sequence shown here is derived from an EMBL/GenBank/DDBJ whole genome shotgun (WGS) entry which is preliminary data.</text>
</comment>
<comment type="similarity">
    <text evidence="2">Belongs to the outer membrane factor (OMF) (TC 1.B.17) family.</text>
</comment>
<protein>
    <submittedName>
        <fullName evidence="8">Outer membrane efflux protein</fullName>
    </submittedName>
</protein>
<keyword evidence="4" id="KW-1134">Transmembrane beta strand</keyword>
<organism evidence="8 9">
    <name type="scientific">Hoylesella pleuritidis F0068</name>
    <dbReference type="NCBI Taxonomy" id="1081904"/>
    <lineage>
        <taxon>Bacteria</taxon>
        <taxon>Pseudomonadati</taxon>
        <taxon>Bacteroidota</taxon>
        <taxon>Bacteroidia</taxon>
        <taxon>Bacteroidales</taxon>
        <taxon>Prevotellaceae</taxon>
        <taxon>Hoylesella</taxon>
    </lineage>
</organism>
<dbReference type="AlphaFoldDB" id="U2MBL0"/>
<dbReference type="SUPFAM" id="SSF56954">
    <property type="entry name" value="Outer membrane efflux proteins (OEP)"/>
    <property type="match status" value="1"/>
</dbReference>
<dbReference type="EMBL" id="AWET01000044">
    <property type="protein sequence ID" value="ERJ99059.1"/>
    <property type="molecule type" value="Genomic_DNA"/>
</dbReference>
<dbReference type="PATRIC" id="fig|1081904.3.peg.1990"/>
<dbReference type="InterPro" id="IPR003423">
    <property type="entry name" value="OMP_efflux"/>
</dbReference>
<accession>U2MBL0</accession>
<comment type="subcellular location">
    <subcellularLocation>
        <location evidence="1">Cell outer membrane</location>
    </subcellularLocation>
</comment>
<evidence type="ECO:0000256" key="1">
    <source>
        <dbReference type="ARBA" id="ARBA00004442"/>
    </source>
</evidence>
<evidence type="ECO:0000256" key="2">
    <source>
        <dbReference type="ARBA" id="ARBA00007613"/>
    </source>
</evidence>
<dbReference type="PANTHER" id="PTHR30026">
    <property type="entry name" value="OUTER MEMBRANE PROTEIN TOLC"/>
    <property type="match status" value="1"/>
</dbReference>
<reference evidence="8 9" key="1">
    <citation type="submission" date="2013-08" db="EMBL/GenBank/DDBJ databases">
        <authorList>
            <person name="Durkin A.S."/>
            <person name="Haft D.R."/>
            <person name="McCorrison J."/>
            <person name="Torralba M."/>
            <person name="Gillis M."/>
            <person name="Haft D.H."/>
            <person name="Methe B."/>
            <person name="Sutton G."/>
            <person name="Nelson K.E."/>
        </authorList>
    </citation>
    <scope>NUCLEOTIDE SEQUENCE [LARGE SCALE GENOMIC DNA]</scope>
    <source>
        <strain evidence="8 9">F0068</strain>
    </source>
</reference>
<evidence type="ECO:0000256" key="6">
    <source>
        <dbReference type="ARBA" id="ARBA00023136"/>
    </source>
</evidence>
<evidence type="ECO:0000313" key="8">
    <source>
        <dbReference type="EMBL" id="ERJ99059.1"/>
    </source>
</evidence>
<dbReference type="Pfam" id="PF02321">
    <property type="entry name" value="OEP"/>
    <property type="match status" value="2"/>
</dbReference>